<reference evidence="2 3" key="1">
    <citation type="submission" date="2019-03" db="EMBL/GenBank/DDBJ databases">
        <title>Draft genome sequences of novel Actinobacteria.</title>
        <authorList>
            <person name="Sahin N."/>
            <person name="Ay H."/>
            <person name="Saygin H."/>
        </authorList>
    </citation>
    <scope>NUCLEOTIDE SEQUENCE [LARGE SCALE GENOMIC DNA]</scope>
    <source>
        <strain evidence="2 3">JCM 30547</strain>
    </source>
</reference>
<dbReference type="InterPro" id="IPR013216">
    <property type="entry name" value="Methyltransf_11"/>
</dbReference>
<dbReference type="Pfam" id="PF08241">
    <property type="entry name" value="Methyltransf_11"/>
    <property type="match status" value="1"/>
</dbReference>
<protein>
    <submittedName>
        <fullName evidence="2">Methyltransferase domain-containing protein</fullName>
    </submittedName>
</protein>
<feature type="domain" description="Methyltransferase type 11" evidence="1">
    <location>
        <begin position="169"/>
        <end position="262"/>
    </location>
</feature>
<dbReference type="PANTHER" id="PTHR42912">
    <property type="entry name" value="METHYLTRANSFERASE"/>
    <property type="match status" value="1"/>
</dbReference>
<keyword evidence="3" id="KW-1185">Reference proteome</keyword>
<dbReference type="OrthoDB" id="9795634at2"/>
<proteinExistence type="predicted"/>
<dbReference type="CDD" id="cd02440">
    <property type="entry name" value="AdoMet_MTases"/>
    <property type="match status" value="1"/>
</dbReference>
<accession>A0A4R4Q212</accession>
<evidence type="ECO:0000313" key="2">
    <source>
        <dbReference type="EMBL" id="TDC29046.1"/>
    </source>
</evidence>
<dbReference type="SUPFAM" id="SSF53335">
    <property type="entry name" value="S-adenosyl-L-methionine-dependent methyltransferases"/>
    <property type="match status" value="1"/>
</dbReference>
<dbReference type="GO" id="GO:0032259">
    <property type="term" value="P:methylation"/>
    <property type="evidence" value="ECO:0007669"/>
    <property type="project" value="UniProtKB-KW"/>
</dbReference>
<dbReference type="GO" id="GO:0008757">
    <property type="term" value="F:S-adenosylmethionine-dependent methyltransferase activity"/>
    <property type="evidence" value="ECO:0007669"/>
    <property type="project" value="InterPro"/>
</dbReference>
<comment type="caution">
    <text evidence="2">The sequence shown here is derived from an EMBL/GenBank/DDBJ whole genome shotgun (WGS) entry which is preliminary data.</text>
</comment>
<organism evidence="2 3">
    <name type="scientific">Kribbella albertanoniae</name>
    <dbReference type="NCBI Taxonomy" id="1266829"/>
    <lineage>
        <taxon>Bacteria</taxon>
        <taxon>Bacillati</taxon>
        <taxon>Actinomycetota</taxon>
        <taxon>Actinomycetes</taxon>
        <taxon>Propionibacteriales</taxon>
        <taxon>Kribbellaceae</taxon>
        <taxon>Kribbella</taxon>
    </lineage>
</organism>
<name>A0A4R4Q212_9ACTN</name>
<keyword evidence="2" id="KW-0489">Methyltransferase</keyword>
<dbReference type="InterPro" id="IPR029063">
    <property type="entry name" value="SAM-dependent_MTases_sf"/>
</dbReference>
<gene>
    <name evidence="2" type="ORF">E1261_16755</name>
</gene>
<sequence>MCWARSCSGSRCGVLGWCRAGRRSQPRSRSRSTSLRRLSWSVTRWIWSVGGYKQPASPRWGGRSCDCVTTAGIRCPKGTTYPWTGSSGASLELLKGPCHFEGAEMTEIQALGELGAKIQIGSFKIADAAQADTAGMAFVLDQMAVRPAVQTLKAWALEQLAPVAGETAVDVGSGTGEDVVAFAELGLRAFGVEPSAGLRQEAVRRWPDCKAEFVDGLSDKLPFDDESVDVVRCERVLQHVEDPAGSVQEMARVLRPGGRIVLIDTDWQTAIVHPADPDVLQRMISSFLSHAANPFSGRQLRGQLVNAGLTISGENAATWLEPQSGARQGFVSMVHVRALQSGAITAAEAEAFVQGITDAADRGAFHLSLTMYAVSAVKAPVA</sequence>
<dbReference type="Proteomes" id="UP000295075">
    <property type="component" value="Unassembled WGS sequence"/>
</dbReference>
<dbReference type="AlphaFoldDB" id="A0A4R4Q212"/>
<dbReference type="Gene3D" id="3.40.50.150">
    <property type="entry name" value="Vaccinia Virus protein VP39"/>
    <property type="match status" value="1"/>
</dbReference>
<keyword evidence="2" id="KW-0808">Transferase</keyword>
<evidence type="ECO:0000313" key="3">
    <source>
        <dbReference type="Proteomes" id="UP000295075"/>
    </source>
</evidence>
<evidence type="ECO:0000259" key="1">
    <source>
        <dbReference type="Pfam" id="PF08241"/>
    </source>
</evidence>
<dbReference type="EMBL" id="SMKA01000066">
    <property type="protein sequence ID" value="TDC29046.1"/>
    <property type="molecule type" value="Genomic_DNA"/>
</dbReference>
<dbReference type="InterPro" id="IPR050508">
    <property type="entry name" value="Methyltransf_Superfamily"/>
</dbReference>